<feature type="active site" description="Proton donor/acceptor" evidence="6">
    <location>
        <position position="262"/>
    </location>
</feature>
<organism evidence="9 10">
    <name type="scientific">Clostridium ganghwense</name>
    <dbReference type="NCBI Taxonomy" id="312089"/>
    <lineage>
        <taxon>Bacteria</taxon>
        <taxon>Bacillati</taxon>
        <taxon>Bacillota</taxon>
        <taxon>Clostridia</taxon>
        <taxon>Eubacteriales</taxon>
        <taxon>Clostridiaceae</taxon>
        <taxon>Clostridium</taxon>
    </lineage>
</organism>
<evidence type="ECO:0000256" key="7">
    <source>
        <dbReference type="SAM" id="SignalP"/>
    </source>
</evidence>
<evidence type="ECO:0000256" key="3">
    <source>
        <dbReference type="ARBA" id="ARBA00022960"/>
    </source>
</evidence>
<dbReference type="Gene3D" id="1.10.101.10">
    <property type="entry name" value="PGBD-like superfamily/PGBD"/>
    <property type="match status" value="1"/>
</dbReference>
<name>A0ABT4CMV5_9CLOT</name>
<dbReference type="InterPro" id="IPR050979">
    <property type="entry name" value="LD-transpeptidase"/>
</dbReference>
<evidence type="ECO:0000256" key="4">
    <source>
        <dbReference type="ARBA" id="ARBA00022984"/>
    </source>
</evidence>
<dbReference type="CDD" id="cd16913">
    <property type="entry name" value="YkuD_like"/>
    <property type="match status" value="1"/>
</dbReference>
<reference evidence="9" key="1">
    <citation type="submission" date="2022-12" db="EMBL/GenBank/DDBJ databases">
        <authorList>
            <person name="Wang J."/>
        </authorList>
    </citation>
    <scope>NUCLEOTIDE SEQUENCE</scope>
    <source>
        <strain evidence="9">HY-42-06</strain>
    </source>
</reference>
<feature type="signal peptide" evidence="7">
    <location>
        <begin position="1"/>
        <end position="20"/>
    </location>
</feature>
<feature type="domain" description="L,D-TPase catalytic" evidence="8">
    <location>
        <begin position="187"/>
        <end position="309"/>
    </location>
</feature>
<dbReference type="PROSITE" id="PS51257">
    <property type="entry name" value="PROKAR_LIPOPROTEIN"/>
    <property type="match status" value="1"/>
</dbReference>
<feature type="chain" id="PRO_5045288577" evidence="7">
    <location>
        <begin position="21"/>
        <end position="309"/>
    </location>
</feature>
<keyword evidence="5 6" id="KW-0961">Cell wall biogenesis/degradation</keyword>
<keyword evidence="3 6" id="KW-0133">Cell shape</keyword>
<dbReference type="InterPro" id="IPR005490">
    <property type="entry name" value="LD_TPept_cat_dom"/>
</dbReference>
<evidence type="ECO:0000313" key="9">
    <source>
        <dbReference type="EMBL" id="MCY6369329.1"/>
    </source>
</evidence>
<keyword evidence="4 6" id="KW-0573">Peptidoglycan synthesis</keyword>
<keyword evidence="7" id="KW-0732">Signal</keyword>
<accession>A0ABT4CMV5</accession>
<dbReference type="InterPro" id="IPR038063">
    <property type="entry name" value="Transpep_catalytic_dom"/>
</dbReference>
<evidence type="ECO:0000256" key="2">
    <source>
        <dbReference type="ARBA" id="ARBA00022679"/>
    </source>
</evidence>
<evidence type="ECO:0000256" key="6">
    <source>
        <dbReference type="PROSITE-ProRule" id="PRU01373"/>
    </source>
</evidence>
<evidence type="ECO:0000256" key="5">
    <source>
        <dbReference type="ARBA" id="ARBA00023316"/>
    </source>
</evidence>
<dbReference type="EMBL" id="JAPQES010000001">
    <property type="protein sequence ID" value="MCY6369329.1"/>
    <property type="molecule type" value="Genomic_DNA"/>
</dbReference>
<dbReference type="RefSeq" id="WP_268047646.1">
    <property type="nucleotide sequence ID" value="NZ_JAPQES010000001.1"/>
</dbReference>
<keyword evidence="2" id="KW-0808">Transferase</keyword>
<feature type="active site" description="Nucleophile" evidence="6">
    <location>
        <position position="285"/>
    </location>
</feature>
<dbReference type="SUPFAM" id="SSF141523">
    <property type="entry name" value="L,D-transpeptidase catalytic domain-like"/>
    <property type="match status" value="1"/>
</dbReference>
<dbReference type="InterPro" id="IPR036365">
    <property type="entry name" value="PGBD-like_sf"/>
</dbReference>
<proteinExistence type="predicted"/>
<comment type="caution">
    <text evidence="9">The sequence shown here is derived from an EMBL/GenBank/DDBJ whole genome shotgun (WGS) entry which is preliminary data.</text>
</comment>
<dbReference type="Pfam" id="PF01471">
    <property type="entry name" value="PG_binding_1"/>
    <property type="match status" value="1"/>
</dbReference>
<dbReference type="PANTHER" id="PTHR30582:SF2">
    <property type="entry name" value="L,D-TRANSPEPTIDASE YCIB-RELATED"/>
    <property type="match status" value="1"/>
</dbReference>
<protein>
    <submittedName>
        <fullName evidence="9">L,D-transpeptidase family protein</fullName>
    </submittedName>
</protein>
<evidence type="ECO:0000259" key="8">
    <source>
        <dbReference type="PROSITE" id="PS52029"/>
    </source>
</evidence>
<dbReference type="PROSITE" id="PS52029">
    <property type="entry name" value="LD_TPASE"/>
    <property type="match status" value="1"/>
</dbReference>
<dbReference type="InterPro" id="IPR002477">
    <property type="entry name" value="Peptidoglycan-bd-like"/>
</dbReference>
<evidence type="ECO:0000256" key="1">
    <source>
        <dbReference type="ARBA" id="ARBA00004752"/>
    </source>
</evidence>
<dbReference type="Pfam" id="PF03734">
    <property type="entry name" value="YkuD"/>
    <property type="match status" value="1"/>
</dbReference>
<evidence type="ECO:0000313" key="10">
    <source>
        <dbReference type="Proteomes" id="UP001079657"/>
    </source>
</evidence>
<keyword evidence="10" id="KW-1185">Reference proteome</keyword>
<dbReference type="SUPFAM" id="SSF47090">
    <property type="entry name" value="PGBD-like"/>
    <property type="match status" value="1"/>
</dbReference>
<comment type="pathway">
    <text evidence="1 6">Cell wall biogenesis; peptidoglycan biosynthesis.</text>
</comment>
<dbReference type="Gene3D" id="2.40.440.10">
    <property type="entry name" value="L,D-transpeptidase catalytic domain-like"/>
    <property type="match status" value="1"/>
</dbReference>
<dbReference type="Proteomes" id="UP001079657">
    <property type="component" value="Unassembled WGS sequence"/>
</dbReference>
<sequence length="309" mass="34979">MKIKKLAVTLCLIIVFSFTACTTTSTPQEKIIKDTNHENIIKKDNDKKTINKNDLNIKEKTTENLKTKTLEKQHAKVKNKESNILKIGTKEESVKTLQKNLNKFGYNLSIDGIFGERTQNAVYDFQNRNKISSDGIVGKKTLTKLNLTPTKETMYNPKENIHKPTINSSNYAEKFINSRKANSPTQYYIWVNTKSPRVYIFEGFNGNWKLIKNMLCTVGKPSTPTIKGTFHVGSKGGSFIVRDNPKLMCKYYTQISGNYLFHTVLLYRNGSIANGTLGAKLSHGCIRLSIPNAKYIYSNIPKGTTIYIN</sequence>
<gene>
    <name evidence="9" type="ORF">OXH55_01550</name>
</gene>
<dbReference type="PANTHER" id="PTHR30582">
    <property type="entry name" value="L,D-TRANSPEPTIDASE"/>
    <property type="match status" value="1"/>
</dbReference>
<dbReference type="InterPro" id="IPR036366">
    <property type="entry name" value="PGBDSf"/>
</dbReference>